<dbReference type="Proteomes" id="UP000799771">
    <property type="component" value="Unassembled WGS sequence"/>
</dbReference>
<dbReference type="RefSeq" id="XP_033523482.1">
    <property type="nucleotide sequence ID" value="XM_033662757.1"/>
</dbReference>
<feature type="non-terminal residue" evidence="2">
    <location>
        <position position="244"/>
    </location>
</feature>
<dbReference type="PANTHER" id="PTHR10622">
    <property type="entry name" value="HET DOMAIN-CONTAINING PROTEIN"/>
    <property type="match status" value="1"/>
</dbReference>
<proteinExistence type="predicted"/>
<dbReference type="Pfam" id="PF06985">
    <property type="entry name" value="HET"/>
    <property type="match status" value="1"/>
</dbReference>
<dbReference type="GeneID" id="54403189"/>
<protein>
    <recommendedName>
        <fullName evidence="1">Heterokaryon incompatibility domain-containing protein</fullName>
    </recommendedName>
</protein>
<organism evidence="2 3">
    <name type="scientific">Dothidotthia symphoricarpi CBS 119687</name>
    <dbReference type="NCBI Taxonomy" id="1392245"/>
    <lineage>
        <taxon>Eukaryota</taxon>
        <taxon>Fungi</taxon>
        <taxon>Dikarya</taxon>
        <taxon>Ascomycota</taxon>
        <taxon>Pezizomycotina</taxon>
        <taxon>Dothideomycetes</taxon>
        <taxon>Pleosporomycetidae</taxon>
        <taxon>Pleosporales</taxon>
        <taxon>Dothidotthiaceae</taxon>
        <taxon>Dothidotthia</taxon>
    </lineage>
</organism>
<evidence type="ECO:0000259" key="1">
    <source>
        <dbReference type="Pfam" id="PF06985"/>
    </source>
</evidence>
<name>A0A6A6ACV9_9PLEO</name>
<sequence length="244" mass="28403">MRLLQLQKDGGFNVVERLGDNIPPYAILSHTWGSDNEEVNLKDLIRGQRKGKSKRKLGYRKLTFCGEQATRDDLQYFWVDTCCIDKSSSAELTESINSMFDWYRKAAKCYVYLSDVSTTGYTENRVAFHNSRWFSRGWTLQELIAPQCVEFFSEEGCFLGDKYSRVQEIADITGISTEALQGRPLSKFNIKERMKWARKRETTREEDMAYSLLGIFDVHMPLIYGEGKKKALQRLHKEIEEDFI</sequence>
<dbReference type="PANTHER" id="PTHR10622:SF11">
    <property type="entry name" value="HET-DOMAIN-CONTAINING PROTEIN"/>
    <property type="match status" value="1"/>
</dbReference>
<dbReference type="AlphaFoldDB" id="A0A6A6ACV9"/>
<keyword evidence="3" id="KW-1185">Reference proteome</keyword>
<dbReference type="EMBL" id="ML977507">
    <property type="protein sequence ID" value="KAF2129093.1"/>
    <property type="molecule type" value="Genomic_DNA"/>
</dbReference>
<accession>A0A6A6ACV9</accession>
<dbReference type="InterPro" id="IPR010730">
    <property type="entry name" value="HET"/>
</dbReference>
<evidence type="ECO:0000313" key="3">
    <source>
        <dbReference type="Proteomes" id="UP000799771"/>
    </source>
</evidence>
<evidence type="ECO:0000313" key="2">
    <source>
        <dbReference type="EMBL" id="KAF2129093.1"/>
    </source>
</evidence>
<feature type="domain" description="Heterokaryon incompatibility" evidence="1">
    <location>
        <begin position="25"/>
        <end position="119"/>
    </location>
</feature>
<reference evidence="2" key="1">
    <citation type="journal article" date="2020" name="Stud. Mycol.">
        <title>101 Dothideomycetes genomes: a test case for predicting lifestyles and emergence of pathogens.</title>
        <authorList>
            <person name="Haridas S."/>
            <person name="Albert R."/>
            <person name="Binder M."/>
            <person name="Bloem J."/>
            <person name="Labutti K."/>
            <person name="Salamov A."/>
            <person name="Andreopoulos B."/>
            <person name="Baker S."/>
            <person name="Barry K."/>
            <person name="Bills G."/>
            <person name="Bluhm B."/>
            <person name="Cannon C."/>
            <person name="Castanera R."/>
            <person name="Culley D."/>
            <person name="Daum C."/>
            <person name="Ezra D."/>
            <person name="Gonzalez J."/>
            <person name="Henrissat B."/>
            <person name="Kuo A."/>
            <person name="Liang C."/>
            <person name="Lipzen A."/>
            <person name="Lutzoni F."/>
            <person name="Magnuson J."/>
            <person name="Mondo S."/>
            <person name="Nolan M."/>
            <person name="Ohm R."/>
            <person name="Pangilinan J."/>
            <person name="Park H.-J."/>
            <person name="Ramirez L."/>
            <person name="Alfaro M."/>
            <person name="Sun H."/>
            <person name="Tritt A."/>
            <person name="Yoshinaga Y."/>
            <person name="Zwiers L.-H."/>
            <person name="Turgeon B."/>
            <person name="Goodwin S."/>
            <person name="Spatafora J."/>
            <person name="Crous P."/>
            <person name="Grigoriev I."/>
        </authorList>
    </citation>
    <scope>NUCLEOTIDE SEQUENCE</scope>
    <source>
        <strain evidence="2">CBS 119687</strain>
    </source>
</reference>
<dbReference type="OrthoDB" id="1577640at2759"/>
<gene>
    <name evidence="2" type="ORF">P153DRAFT_254097</name>
</gene>